<comment type="caution">
    <text evidence="1">The sequence shown here is derived from an EMBL/GenBank/DDBJ whole genome shotgun (WGS) entry which is preliminary data.</text>
</comment>
<name>A0A420WLH0_9PROT</name>
<evidence type="ECO:0000313" key="1">
    <source>
        <dbReference type="EMBL" id="RKQ71725.1"/>
    </source>
</evidence>
<dbReference type="EMBL" id="RBII01000001">
    <property type="protein sequence ID" value="RKQ71725.1"/>
    <property type="molecule type" value="Genomic_DNA"/>
</dbReference>
<keyword evidence="2" id="KW-1185">Reference proteome</keyword>
<organism evidence="1 2">
    <name type="scientific">Litorimonas taeanensis</name>
    <dbReference type="NCBI Taxonomy" id="568099"/>
    <lineage>
        <taxon>Bacteria</taxon>
        <taxon>Pseudomonadati</taxon>
        <taxon>Pseudomonadota</taxon>
        <taxon>Alphaproteobacteria</taxon>
        <taxon>Maricaulales</taxon>
        <taxon>Robiginitomaculaceae</taxon>
    </lineage>
</organism>
<dbReference type="Pfam" id="PF09561">
    <property type="entry name" value="RE_HpaII"/>
    <property type="match status" value="1"/>
</dbReference>
<dbReference type="InterPro" id="IPR019062">
    <property type="entry name" value="Restrct_endonuc_II_HpaII"/>
</dbReference>
<accession>A0A420WLH0</accession>
<dbReference type="Proteomes" id="UP000282211">
    <property type="component" value="Unassembled WGS sequence"/>
</dbReference>
<dbReference type="OrthoDB" id="1551452at2"/>
<dbReference type="RefSeq" id="WP_121099474.1">
    <property type="nucleotide sequence ID" value="NZ_RBII01000001.1"/>
</dbReference>
<proteinExistence type="predicted"/>
<protein>
    <submittedName>
        <fullName evidence="1">Type II restriction enzyme</fullName>
    </submittedName>
</protein>
<sequence length="365" mass="41967">MSETKNKGEWSEFYAFLKILRDRKLVAAHANLEPIRDTYYPVLQVLRDSKDVKRRYELLDTGQVKLTIEENLISQELLIEPKFLKESVQYIFKNITESKGRAFKIRGSEEIVSHLKCGDIKANSSKKGDITLVIHDSITQQNNTVDFSIKSYAGAAPTLLNASGSTRFRYAVNGFRGNKEDINNLNPRSSKVQARFLKVLETSDEIRFSSMLNKNFAKNLIKLDSLMPLFISEYLRFYFLGYGNSLEVLTSHVASSPRIKEVVLFPISEEDLKYKLKQLLLNVALGLVPSKEWNGFLKADGGYIIVKETGDIVCFHIYNTAELGEYLYHNTRFDTGSTRRNKFATIFKEENQWFFDLNLQISFKK</sequence>
<evidence type="ECO:0000313" key="2">
    <source>
        <dbReference type="Proteomes" id="UP000282211"/>
    </source>
</evidence>
<dbReference type="AlphaFoldDB" id="A0A420WLH0"/>
<dbReference type="InParanoid" id="A0A420WLH0"/>
<gene>
    <name evidence="1" type="ORF">DES40_1053</name>
</gene>
<reference evidence="1 2" key="1">
    <citation type="submission" date="2018-10" db="EMBL/GenBank/DDBJ databases">
        <title>Genomic Encyclopedia of Type Strains, Phase IV (KMG-IV): sequencing the most valuable type-strain genomes for metagenomic binning, comparative biology and taxonomic classification.</title>
        <authorList>
            <person name="Goeker M."/>
        </authorList>
    </citation>
    <scope>NUCLEOTIDE SEQUENCE [LARGE SCALE GENOMIC DNA]</scope>
    <source>
        <strain evidence="1 2">DSM 22008</strain>
    </source>
</reference>